<comment type="caution">
    <text evidence="1">The sequence shown here is derived from an EMBL/GenBank/DDBJ whole genome shotgun (WGS) entry which is preliminary data.</text>
</comment>
<sequence>MKNPSYWVLNCNPHKPTEKIWKEQTSHRIDYPPKGLKHSSKANHRKSNVKFTGKMETISSGMRDYTNIQPVDYKDKDNISSRCFKVSQIDKPSCCCGCCDCGCNTETV</sequence>
<proteinExistence type="predicted"/>
<dbReference type="OrthoDB" id="6460936at2759"/>
<dbReference type="EMBL" id="BMAV01028224">
    <property type="protein sequence ID" value="GFS66032.1"/>
    <property type="molecule type" value="Genomic_DNA"/>
</dbReference>
<evidence type="ECO:0000313" key="1">
    <source>
        <dbReference type="EMBL" id="GFS66032.1"/>
    </source>
</evidence>
<keyword evidence="2" id="KW-1185">Reference proteome</keyword>
<name>A0A8X6MM76_9ARAC</name>
<evidence type="ECO:0000313" key="2">
    <source>
        <dbReference type="Proteomes" id="UP000886998"/>
    </source>
</evidence>
<organism evidence="1 2">
    <name type="scientific">Trichonephila inaurata madagascariensis</name>
    <dbReference type="NCBI Taxonomy" id="2747483"/>
    <lineage>
        <taxon>Eukaryota</taxon>
        <taxon>Metazoa</taxon>
        <taxon>Ecdysozoa</taxon>
        <taxon>Arthropoda</taxon>
        <taxon>Chelicerata</taxon>
        <taxon>Arachnida</taxon>
        <taxon>Araneae</taxon>
        <taxon>Araneomorphae</taxon>
        <taxon>Entelegynae</taxon>
        <taxon>Araneoidea</taxon>
        <taxon>Nephilidae</taxon>
        <taxon>Trichonephila</taxon>
        <taxon>Trichonephila inaurata</taxon>
    </lineage>
</organism>
<reference evidence="1" key="1">
    <citation type="submission" date="2020-08" db="EMBL/GenBank/DDBJ databases">
        <title>Multicomponent nature underlies the extraordinary mechanical properties of spider dragline silk.</title>
        <authorList>
            <person name="Kono N."/>
            <person name="Nakamura H."/>
            <person name="Mori M."/>
            <person name="Yoshida Y."/>
            <person name="Ohtoshi R."/>
            <person name="Malay A.D."/>
            <person name="Moran D.A.P."/>
            <person name="Tomita M."/>
            <person name="Numata K."/>
            <person name="Arakawa K."/>
        </authorList>
    </citation>
    <scope>NUCLEOTIDE SEQUENCE</scope>
</reference>
<dbReference type="Proteomes" id="UP000886998">
    <property type="component" value="Unassembled WGS sequence"/>
</dbReference>
<accession>A0A8X6MM76</accession>
<protein>
    <submittedName>
        <fullName evidence="1">Uncharacterized protein</fullName>
    </submittedName>
</protein>
<dbReference type="AlphaFoldDB" id="A0A8X6MM76"/>
<gene>
    <name evidence="1" type="primary">NCL1_50478</name>
    <name evidence="1" type="ORF">TNIN_85041</name>
</gene>